<comment type="caution">
    <text evidence="3">The sequence shown here is derived from an EMBL/GenBank/DDBJ whole genome shotgun (WGS) entry which is preliminary data.</text>
</comment>
<dbReference type="SUPFAM" id="SSF55961">
    <property type="entry name" value="Bet v1-like"/>
    <property type="match status" value="1"/>
</dbReference>
<accession>A0ABV9YLU4</accession>
<gene>
    <name evidence="3" type="ORF">ACFPBZ_10400</name>
</gene>
<organism evidence="3 4">
    <name type="scientific">Actinomycetospora atypica</name>
    <dbReference type="NCBI Taxonomy" id="1290095"/>
    <lineage>
        <taxon>Bacteria</taxon>
        <taxon>Bacillati</taxon>
        <taxon>Actinomycetota</taxon>
        <taxon>Actinomycetes</taxon>
        <taxon>Pseudonocardiales</taxon>
        <taxon>Pseudonocardiaceae</taxon>
        <taxon>Actinomycetospora</taxon>
    </lineage>
</organism>
<dbReference type="RefSeq" id="WP_378035965.1">
    <property type="nucleotide sequence ID" value="NZ_JBHSIV010000008.1"/>
</dbReference>
<proteinExistence type="inferred from homology"/>
<evidence type="ECO:0000259" key="2">
    <source>
        <dbReference type="Pfam" id="PF08327"/>
    </source>
</evidence>
<dbReference type="CDD" id="cd08899">
    <property type="entry name" value="SRPBCC_CalC_Aha1-like_6"/>
    <property type="match status" value="1"/>
</dbReference>
<name>A0ABV9YLU4_9PSEU</name>
<reference evidence="4" key="1">
    <citation type="journal article" date="2019" name="Int. J. Syst. Evol. Microbiol.">
        <title>The Global Catalogue of Microorganisms (GCM) 10K type strain sequencing project: providing services to taxonomists for standard genome sequencing and annotation.</title>
        <authorList>
            <consortium name="The Broad Institute Genomics Platform"/>
            <consortium name="The Broad Institute Genome Sequencing Center for Infectious Disease"/>
            <person name="Wu L."/>
            <person name="Ma J."/>
        </authorList>
    </citation>
    <scope>NUCLEOTIDE SEQUENCE [LARGE SCALE GENOMIC DNA]</scope>
    <source>
        <strain evidence="4">CGMCC 4.7093</strain>
    </source>
</reference>
<dbReference type="InterPro" id="IPR013538">
    <property type="entry name" value="ASHA1/2-like_C"/>
</dbReference>
<feature type="domain" description="Activator of Hsp90 ATPase homologue 1/2-like C-terminal" evidence="2">
    <location>
        <begin position="24"/>
        <end position="136"/>
    </location>
</feature>
<dbReference type="Pfam" id="PF08327">
    <property type="entry name" value="AHSA1"/>
    <property type="match status" value="1"/>
</dbReference>
<dbReference type="Proteomes" id="UP001595947">
    <property type="component" value="Unassembled WGS sequence"/>
</dbReference>
<evidence type="ECO:0000256" key="1">
    <source>
        <dbReference type="ARBA" id="ARBA00006817"/>
    </source>
</evidence>
<dbReference type="InterPro" id="IPR023393">
    <property type="entry name" value="START-like_dom_sf"/>
</dbReference>
<protein>
    <submittedName>
        <fullName evidence="3">SRPBCC family protein</fullName>
    </submittedName>
</protein>
<dbReference type="Gene3D" id="3.30.530.20">
    <property type="match status" value="1"/>
</dbReference>
<keyword evidence="4" id="KW-1185">Reference proteome</keyword>
<sequence>MTTGTYLEIDSRPALRFVREYPDPVERVWEAVTDPTELAVWFPARVAFPDGGRPEPGATVRFTFEVDGDGGSGTVLACEPPSRLVLTWGGDELRFEVTPLVAGSRLTFTTLLERADTAARNAAGWEVCLDALDAALAGGSPEAPGGPTPIWRRHLDDYVAAGVPSGAPVPE</sequence>
<evidence type="ECO:0000313" key="4">
    <source>
        <dbReference type="Proteomes" id="UP001595947"/>
    </source>
</evidence>
<dbReference type="EMBL" id="JBHSIV010000008">
    <property type="protein sequence ID" value="MFC5062617.1"/>
    <property type="molecule type" value="Genomic_DNA"/>
</dbReference>
<comment type="similarity">
    <text evidence="1">Belongs to the AHA1 family.</text>
</comment>
<evidence type="ECO:0000313" key="3">
    <source>
        <dbReference type="EMBL" id="MFC5062617.1"/>
    </source>
</evidence>